<dbReference type="InterPro" id="IPR043502">
    <property type="entry name" value="DNA/RNA_pol_sf"/>
</dbReference>
<dbReference type="AlphaFoldDB" id="A0AAE0ZB62"/>
<name>A0AAE0ZB62_9GAST</name>
<dbReference type="EMBL" id="JAWDGP010004249">
    <property type="protein sequence ID" value="KAK3766162.1"/>
    <property type="molecule type" value="Genomic_DNA"/>
</dbReference>
<evidence type="ECO:0000313" key="3">
    <source>
        <dbReference type="Proteomes" id="UP001283361"/>
    </source>
</evidence>
<dbReference type="Proteomes" id="UP001283361">
    <property type="component" value="Unassembled WGS sequence"/>
</dbReference>
<dbReference type="PROSITE" id="PS50878">
    <property type="entry name" value="RT_POL"/>
    <property type="match status" value="1"/>
</dbReference>
<dbReference type="InterPro" id="IPR050951">
    <property type="entry name" value="Retrovirus_Pol_polyprotein"/>
</dbReference>
<keyword evidence="3" id="KW-1185">Reference proteome</keyword>
<dbReference type="PANTHER" id="PTHR37984:SF8">
    <property type="entry name" value="CCHC-TYPE DOMAIN-CONTAINING PROTEIN"/>
    <property type="match status" value="1"/>
</dbReference>
<organism evidence="2 3">
    <name type="scientific">Elysia crispata</name>
    <name type="common">lettuce slug</name>
    <dbReference type="NCBI Taxonomy" id="231223"/>
    <lineage>
        <taxon>Eukaryota</taxon>
        <taxon>Metazoa</taxon>
        <taxon>Spiralia</taxon>
        <taxon>Lophotrochozoa</taxon>
        <taxon>Mollusca</taxon>
        <taxon>Gastropoda</taxon>
        <taxon>Heterobranchia</taxon>
        <taxon>Euthyneura</taxon>
        <taxon>Panpulmonata</taxon>
        <taxon>Sacoglossa</taxon>
        <taxon>Placobranchoidea</taxon>
        <taxon>Plakobranchidae</taxon>
        <taxon>Elysia</taxon>
    </lineage>
</organism>
<comment type="caution">
    <text evidence="2">The sequence shown here is derived from an EMBL/GenBank/DDBJ whole genome shotgun (WGS) entry which is preliminary data.</text>
</comment>
<dbReference type="CDD" id="cd01647">
    <property type="entry name" value="RT_LTR"/>
    <property type="match status" value="1"/>
</dbReference>
<gene>
    <name evidence="2" type="ORF">RRG08_005209</name>
</gene>
<dbReference type="Gene3D" id="3.30.70.270">
    <property type="match status" value="2"/>
</dbReference>
<dbReference type="InterPro" id="IPR043128">
    <property type="entry name" value="Rev_trsase/Diguanyl_cyclase"/>
</dbReference>
<dbReference type="PANTHER" id="PTHR37984">
    <property type="entry name" value="PROTEIN CBG26694"/>
    <property type="match status" value="1"/>
</dbReference>
<sequence>MGKSHDPCTKPKGDIRICIDPQQLNKAIKREHFQLPTLEELIMEMKGARFFTKLDASTGFWQIPLDEPSSKLCTFATPFGRYRFQRLPFGIKSAPEVFQKIIHRHFGDLPGVVNYEDDICVWSSTLEEHKVRLRKVLQRAQECKLKFNKAKCDFAKPTLQYLGHILSHDGLKVDGSKVSAIKNMPSPQNKKDLMRFLGMVTYLTKFIPNMSEATGPLRELLAKDSEWQWLPNHEEATMKIKGVLSNTPVLAYFDVDC</sequence>
<reference evidence="2" key="1">
    <citation type="journal article" date="2023" name="G3 (Bethesda)">
        <title>A reference genome for the long-term kleptoplast-retaining sea slug Elysia crispata morphotype clarki.</title>
        <authorList>
            <person name="Eastman K.E."/>
            <person name="Pendleton A.L."/>
            <person name="Shaikh M.A."/>
            <person name="Suttiyut T."/>
            <person name="Ogas R."/>
            <person name="Tomko P."/>
            <person name="Gavelis G."/>
            <person name="Widhalm J.R."/>
            <person name="Wisecaver J.H."/>
        </authorList>
    </citation>
    <scope>NUCLEOTIDE SEQUENCE</scope>
    <source>
        <strain evidence="2">ECLA1</strain>
    </source>
</reference>
<evidence type="ECO:0000259" key="1">
    <source>
        <dbReference type="PROSITE" id="PS50878"/>
    </source>
</evidence>
<dbReference type="SUPFAM" id="SSF56672">
    <property type="entry name" value="DNA/RNA polymerases"/>
    <property type="match status" value="1"/>
</dbReference>
<dbReference type="InterPro" id="IPR000477">
    <property type="entry name" value="RT_dom"/>
</dbReference>
<accession>A0AAE0ZB62</accession>
<feature type="domain" description="Reverse transcriptase" evidence="1">
    <location>
        <begin position="1"/>
        <end position="166"/>
    </location>
</feature>
<protein>
    <recommendedName>
        <fullName evidence="1">Reverse transcriptase domain-containing protein</fullName>
    </recommendedName>
</protein>
<dbReference type="Pfam" id="PF00078">
    <property type="entry name" value="RVT_1"/>
    <property type="match status" value="1"/>
</dbReference>
<evidence type="ECO:0000313" key="2">
    <source>
        <dbReference type="EMBL" id="KAK3766162.1"/>
    </source>
</evidence>
<dbReference type="FunFam" id="3.30.70.270:FF:000026">
    <property type="entry name" value="Transposon Ty3-G Gag-Pol polyprotein"/>
    <property type="match status" value="1"/>
</dbReference>
<proteinExistence type="predicted"/>
<dbReference type="Gene3D" id="3.10.10.10">
    <property type="entry name" value="HIV Type 1 Reverse Transcriptase, subunit A, domain 1"/>
    <property type="match status" value="1"/>
</dbReference>